<name>A0A3R7JCF4_9EURO</name>
<dbReference type="GO" id="GO:0004497">
    <property type="term" value="F:monooxygenase activity"/>
    <property type="evidence" value="ECO:0007669"/>
    <property type="project" value="InterPro"/>
</dbReference>
<dbReference type="PANTHER" id="PTHR24305">
    <property type="entry name" value="CYTOCHROME P450"/>
    <property type="match status" value="1"/>
</dbReference>
<dbReference type="PANTHER" id="PTHR24305:SF228">
    <property type="entry name" value="P450 MONOOXYGENASE, PUTATIVE (AFU_ORTHOLOGUE AFUA_3G03930)-RELATED"/>
    <property type="match status" value="1"/>
</dbReference>
<dbReference type="GO" id="GO:0005506">
    <property type="term" value="F:iron ion binding"/>
    <property type="evidence" value="ECO:0007669"/>
    <property type="project" value="InterPro"/>
</dbReference>
<dbReference type="Gene3D" id="1.10.630.10">
    <property type="entry name" value="Cytochrome P450"/>
    <property type="match status" value="1"/>
</dbReference>
<dbReference type="STRING" id="1245748.A0A3R7JCF4"/>
<dbReference type="AlphaFoldDB" id="A0A3R7JCF4"/>
<dbReference type="SUPFAM" id="SSF48264">
    <property type="entry name" value="Cytochrome P450"/>
    <property type="match status" value="1"/>
</dbReference>
<dbReference type="GO" id="GO:0016705">
    <property type="term" value="F:oxidoreductase activity, acting on paired donors, with incorporation or reduction of molecular oxygen"/>
    <property type="evidence" value="ECO:0007669"/>
    <property type="project" value="InterPro"/>
</dbReference>
<dbReference type="InterPro" id="IPR050121">
    <property type="entry name" value="Cytochrome_P450_monoxygenase"/>
</dbReference>
<protein>
    <submittedName>
        <fullName evidence="2">Uncharacterized protein</fullName>
    </submittedName>
</protein>
<dbReference type="Pfam" id="PF00067">
    <property type="entry name" value="p450"/>
    <property type="match status" value="1"/>
</dbReference>
<keyword evidence="3" id="KW-1185">Reference proteome</keyword>
<evidence type="ECO:0000313" key="2">
    <source>
        <dbReference type="EMBL" id="RLL94377.1"/>
    </source>
</evidence>
<dbReference type="GO" id="GO:0020037">
    <property type="term" value="F:heme binding"/>
    <property type="evidence" value="ECO:0007669"/>
    <property type="project" value="InterPro"/>
</dbReference>
<comment type="caution">
    <text evidence="2">The sequence shown here is derived from an EMBL/GenBank/DDBJ whole genome shotgun (WGS) entry which is preliminary data.</text>
</comment>
<accession>A0A3R7JCF4</accession>
<dbReference type="Proteomes" id="UP000215289">
    <property type="component" value="Unassembled WGS sequence"/>
</dbReference>
<dbReference type="OrthoDB" id="1470350at2759"/>
<proteinExistence type="inferred from homology"/>
<reference evidence="2 3" key="1">
    <citation type="submission" date="2018-08" db="EMBL/GenBank/DDBJ databases">
        <title>Draft genome sequences of two Aspergillus turcosus clinical strains isolated from bronchoalveolar lavage fluid: one azole-susceptible and the other azole-resistant.</title>
        <authorList>
            <person name="Parent-Michaud M."/>
            <person name="Dufresne P.J."/>
            <person name="Fournier E."/>
            <person name="Martineau C."/>
            <person name="Moreira S."/>
            <person name="Perkins V."/>
            <person name="De Repentigny L."/>
            <person name="Dufresne S.F."/>
        </authorList>
    </citation>
    <scope>NUCLEOTIDE SEQUENCE [LARGE SCALE GENOMIC DNA]</scope>
    <source>
        <strain evidence="2">HMR AF 1038</strain>
    </source>
</reference>
<dbReference type="EMBL" id="NIDN02000209">
    <property type="protein sequence ID" value="RLL94377.1"/>
    <property type="molecule type" value="Genomic_DNA"/>
</dbReference>
<dbReference type="InterPro" id="IPR001128">
    <property type="entry name" value="Cyt_P450"/>
</dbReference>
<evidence type="ECO:0000313" key="3">
    <source>
        <dbReference type="Proteomes" id="UP000215289"/>
    </source>
</evidence>
<comment type="similarity">
    <text evidence="1">Belongs to the cytochrome P450 family.</text>
</comment>
<evidence type="ECO:0000256" key="1">
    <source>
        <dbReference type="ARBA" id="ARBA00010617"/>
    </source>
</evidence>
<sequence length="811" mass="90860">MFLLTIAAASTSLVLLLYKFLIAPCFLSPLSKIPNAHFTAPFSDYWIERKRRSGQEVLTIYNLHRKHGSVVRLGPNELSVNSLRGLHTIYTGAFEKHSFYRDAFVNFLTDNLVGMLPNEPHARQKRMLSKIYSKSYLRESVDLRNISSIVLSQRLLPILQEVAEKGETINVLPLFQAVGMDFTSAFLFGTANSTTFLFDLPGWEKWLEEYERFKYLSLKERYMGFIESWCLSLCRRMQCNDHPNEVPVATNAVVYDQLRQELEKHPDQRPLDMAVASELLDHLVAGHETTGITFVYMMWELSQRPQLQAELRQELLTLTPPLSHPFVESSNEGLPILPSPAAIDSLPLLDAMVRETLRVHSPAPAPLPRVTPFTPEGIALEGYEGIPGGVRVEEIKLVMAAVYTNYTTSIVDDEGIEQDHAFISLPKGRKLMLSFTPVKLCHYAGLPHAIISILLGAVFRVWDLTQWIGTNLVGGVNGTRHAGVETTQTDRYEDGYLLHFGTARQQRPDDSLRALVFEAIKETGDHSRLDWVATDSLLDGFKKDWSTNTRRRQVMTKYHQLGALCSLALCHDWDLVEVVVASTAQRSESRYLSAGSLSRGESVSAHLDQDLPQLIGSLAAAIWHDSPLIVSGRFILSSAARLDADGYLRGGHGRRRLGVIFHVGFPGLKTASIYPQFFPTPRESPYQGRATLPLRRGRLMKREDRRPGQLRAGKDNLIPILVAGVPVLVADVPGLVPGDSVNRWKRDLIKWEKAEKGLAAVWQAIERTLVSEKSRLFELFDVRATLQVNPGLLPTCPGEELQPDMYAAGVG</sequence>
<organism evidence="2 3">
    <name type="scientific">Aspergillus turcosus</name>
    <dbReference type="NCBI Taxonomy" id="1245748"/>
    <lineage>
        <taxon>Eukaryota</taxon>
        <taxon>Fungi</taxon>
        <taxon>Dikarya</taxon>
        <taxon>Ascomycota</taxon>
        <taxon>Pezizomycotina</taxon>
        <taxon>Eurotiomycetes</taxon>
        <taxon>Eurotiomycetidae</taxon>
        <taxon>Eurotiales</taxon>
        <taxon>Aspergillaceae</taxon>
        <taxon>Aspergillus</taxon>
        <taxon>Aspergillus subgen. Fumigati</taxon>
    </lineage>
</organism>
<dbReference type="InterPro" id="IPR036396">
    <property type="entry name" value="Cyt_P450_sf"/>
</dbReference>
<gene>
    <name evidence="2" type="ORF">CFD26_101772</name>
</gene>